<gene>
    <name evidence="2" type="ORF">PACLA_8A082868</name>
</gene>
<feature type="region of interest" description="Disordered" evidence="1">
    <location>
        <begin position="320"/>
        <end position="414"/>
    </location>
</feature>
<dbReference type="Gene3D" id="1.10.510.10">
    <property type="entry name" value="Transferase(Phosphotransferase) domain 1"/>
    <property type="match status" value="1"/>
</dbReference>
<proteinExistence type="predicted"/>
<dbReference type="InterPro" id="IPR056981">
    <property type="entry name" value="HEAT_ULK4_RUNKEL"/>
</dbReference>
<dbReference type="PANTHER" id="PTHR46240:SF1">
    <property type="entry name" value="SERINE_THREONINE-PROTEIN KINASE ULK4"/>
    <property type="match status" value="1"/>
</dbReference>
<dbReference type="InterPro" id="IPR011989">
    <property type="entry name" value="ARM-like"/>
</dbReference>
<reference evidence="2" key="1">
    <citation type="submission" date="2020-04" db="EMBL/GenBank/DDBJ databases">
        <authorList>
            <person name="Alioto T."/>
            <person name="Alioto T."/>
            <person name="Gomez Garrido J."/>
        </authorList>
    </citation>
    <scope>NUCLEOTIDE SEQUENCE</scope>
    <source>
        <strain evidence="2">A484AB</strain>
    </source>
</reference>
<dbReference type="InterPro" id="IPR045906">
    <property type="entry name" value="ULK4"/>
</dbReference>
<evidence type="ECO:0000313" key="3">
    <source>
        <dbReference type="Proteomes" id="UP001152795"/>
    </source>
</evidence>
<keyword evidence="3" id="KW-1185">Reference proteome</keyword>
<evidence type="ECO:0000313" key="2">
    <source>
        <dbReference type="EMBL" id="CAB3980821.1"/>
    </source>
</evidence>
<feature type="region of interest" description="Disordered" evidence="1">
    <location>
        <begin position="798"/>
        <end position="823"/>
    </location>
</feature>
<dbReference type="InterPro" id="IPR011009">
    <property type="entry name" value="Kinase-like_dom_sf"/>
</dbReference>
<accession>A0A6S7G4T8</accession>
<keyword evidence="2" id="KW-0808">Transferase</keyword>
<protein>
    <submittedName>
        <fullName evidence="2">Serine threonine- kinase ULK4 isoform X1</fullName>
    </submittedName>
</protein>
<dbReference type="EMBL" id="CACRXK020000327">
    <property type="protein sequence ID" value="CAB3980821.1"/>
    <property type="molecule type" value="Genomic_DNA"/>
</dbReference>
<dbReference type="GO" id="GO:0005524">
    <property type="term" value="F:ATP binding"/>
    <property type="evidence" value="ECO:0007669"/>
    <property type="project" value="InterPro"/>
</dbReference>
<dbReference type="GO" id="GO:0004672">
    <property type="term" value="F:protein kinase activity"/>
    <property type="evidence" value="ECO:0007669"/>
    <property type="project" value="InterPro"/>
</dbReference>
<evidence type="ECO:0000256" key="1">
    <source>
        <dbReference type="SAM" id="MobiDB-lite"/>
    </source>
</evidence>
<dbReference type="OrthoDB" id="24822at2759"/>
<organism evidence="2 3">
    <name type="scientific">Paramuricea clavata</name>
    <name type="common">Red gorgonian</name>
    <name type="synonym">Violescent sea-whip</name>
    <dbReference type="NCBI Taxonomy" id="317549"/>
    <lineage>
        <taxon>Eukaryota</taxon>
        <taxon>Metazoa</taxon>
        <taxon>Cnidaria</taxon>
        <taxon>Anthozoa</taxon>
        <taxon>Octocorallia</taxon>
        <taxon>Malacalcyonacea</taxon>
        <taxon>Plexauridae</taxon>
        <taxon>Paramuricea</taxon>
    </lineage>
</organism>
<dbReference type="PANTHER" id="PTHR46240">
    <property type="entry name" value="SER/THR PROTEIN KINASE ULK4"/>
    <property type="match status" value="1"/>
</dbReference>
<dbReference type="Proteomes" id="UP001152795">
    <property type="component" value="Unassembled WGS sequence"/>
</dbReference>
<dbReference type="SUPFAM" id="SSF48371">
    <property type="entry name" value="ARM repeat"/>
    <property type="match status" value="2"/>
</dbReference>
<comment type="caution">
    <text evidence="2">The sequence shown here is derived from an EMBL/GenBank/DDBJ whole genome shotgun (WGS) entry which is preliminary data.</text>
</comment>
<dbReference type="Gene3D" id="1.25.10.10">
    <property type="entry name" value="Leucine-rich Repeat Variant"/>
    <property type="match status" value="2"/>
</dbReference>
<dbReference type="Pfam" id="PF23606">
    <property type="entry name" value="HEAT_ULK4"/>
    <property type="match status" value="1"/>
</dbReference>
<keyword evidence="2" id="KW-0418">Kinase</keyword>
<dbReference type="SUPFAM" id="SSF56112">
    <property type="entry name" value="Protein kinase-like (PK-like)"/>
    <property type="match status" value="1"/>
</dbReference>
<feature type="compositionally biased region" description="Basic and acidic residues" evidence="1">
    <location>
        <begin position="373"/>
        <end position="382"/>
    </location>
</feature>
<dbReference type="Pfam" id="PF00069">
    <property type="entry name" value="Pkinase"/>
    <property type="match status" value="1"/>
</dbReference>
<sequence length="1336" mass="148629">MENYVLYDELGKGTYSVVYKGRKKGSVEYVAVHCAEKTKRKELQNIVRLTHELSHDNIVTFYEWYETTNHIWMIMELCTGQSLSVMLEQDGCFPETTVRSFGLDIASGLHYLHGLGILYCDLRCSKLILDGYGKVKLSNFSLARVEDEDEINELGGDNDIDEESRRPSPMYMAPEILHGYSHSVSSELWSFGCVLYELFTGSLPFEADSFSELVNKVTIQNLLYPLQVINGVELGPSDEFYSLIQSLLCKEEGSRLTWNELLRHPFWDGGLRLSMDDVEEGIERREKPVLEQEKPVLVEQEQKKASVLASDDGRFLKKSNLGQTVMTGASHVSKQRPDTAPEGSSVNIRHGTYKVEQLRPHTTQSDQAKTRKLTKEERENKRNVTGSPKSSTPRKKAHAQKATGTVNSDDKLQNSRANVISKPENSNHALLGQDCSFDVENLLYHPSDFVVASIVDNPKIKKIIVPKWEAKTMGITTLTAEQLLKANNDELAKYFNEISRLLEQPQQTSGHSGGQRSKLHCASYLASILQNTDVANLVANSKLVTDLLQVIKQSSSADLKARLGLALGFLASNATLISDTFNMSEVFMVLSETIRDNFRNSKLKQSLLPCLGEFLFYAATQEESDSRINENWEVPGITFTIITKCLREGEDSIVQHYAAKTIENVVTADTQHYEKFATAETAQMLWNLFTHCSGDSQKLTAISALCRLTGHSVALFQHVVDNAGLRTVLNCLVSGVTKVQQAIITMLAALVSKGAHTKRLIEDKEFIHKMMHFLDSPSIVIRSKAFVAIAAMSRENHGVSREHHGVSREHRVVSREHSRENHSVSRENHVALLHCCQSKLVTYIERDTKRQTPVKADSELLGYLRNCLNLCIQTVCHCVPKVITNLLVALQAVSGRKHPSAAQSKELKSCIPPLSIVLHLVTSNVFRERVVDESFVQNLGQLVAHVASMDRGTTSIGTTARQTTTDNLTNIVLSIIEAIAQHPSLLLQHRGLVIESVMPHLAVLTSSKEGDVRMFCFKMFADMAAMFLDSETLDDDQGKESAMQLSKLITSELLPRYETILQDQDPLPSYALKLLLAFLEHSPSFSEIVIDKGIVGILGEILERHDGDLSGSAVQTIISLLDCLVSSTADLWPLYEQGLIDHVTTLFVNGATLINQKDERNFSEVILPLLDTVHGIMKYSSKVVREAFQAKSGGNGAVLTEKAEKILLEGKPLVELTGVLVQFLCHYDPDIQEWSLRCLYQVVELFGGTYEDAMSVENIACFAGALLASDPRKQKQILRIIKRLVTSSTWHAAALKERGDALLDAMMQITKVDNGSEDTNAVKSLVVEITKATGIA</sequence>
<dbReference type="InterPro" id="IPR016024">
    <property type="entry name" value="ARM-type_fold"/>
</dbReference>
<name>A0A6S7G4T8_PARCT</name>
<dbReference type="InterPro" id="IPR000719">
    <property type="entry name" value="Prot_kinase_dom"/>
</dbReference>
<dbReference type="PROSITE" id="PS50011">
    <property type="entry name" value="PROTEIN_KINASE_DOM"/>
    <property type="match status" value="1"/>
</dbReference>
<feature type="compositionally biased region" description="Polar residues" evidence="1">
    <location>
        <begin position="320"/>
        <end position="332"/>
    </location>
</feature>